<feature type="region of interest" description="Disordered" evidence="1">
    <location>
        <begin position="25"/>
        <end position="47"/>
    </location>
</feature>
<proteinExistence type="predicted"/>
<dbReference type="PANTHER" id="PTHR40460:SF1">
    <property type="entry name" value="CSBD-LIKE DOMAIN-CONTAINING PROTEIN"/>
    <property type="match status" value="1"/>
</dbReference>
<accession>A0AAV0AEU5</accession>
<dbReference type="PANTHER" id="PTHR40460">
    <property type="entry name" value="CHROMOSOME 1, WHOLE GENOME SHOTGUN SEQUENCE"/>
    <property type="match status" value="1"/>
</dbReference>
<dbReference type="EMBL" id="CALTRL010000143">
    <property type="protein sequence ID" value="CAH7666632.1"/>
    <property type="molecule type" value="Genomic_DNA"/>
</dbReference>
<gene>
    <name evidence="2" type="ORF">PPACK8108_LOCUS980</name>
</gene>
<evidence type="ECO:0000256" key="1">
    <source>
        <dbReference type="SAM" id="MobiDB-lite"/>
    </source>
</evidence>
<evidence type="ECO:0000313" key="3">
    <source>
        <dbReference type="Proteomes" id="UP001153365"/>
    </source>
</evidence>
<reference evidence="2" key="1">
    <citation type="submission" date="2022-06" db="EMBL/GenBank/DDBJ databases">
        <authorList>
            <consortium name="SYNGENTA / RWTH Aachen University"/>
        </authorList>
    </citation>
    <scope>NUCLEOTIDE SEQUENCE</scope>
</reference>
<dbReference type="Proteomes" id="UP001153365">
    <property type="component" value="Unassembled WGS sequence"/>
</dbReference>
<dbReference type="SUPFAM" id="SSF69047">
    <property type="entry name" value="Hypothetical protein YjbJ"/>
    <property type="match status" value="1"/>
</dbReference>
<feature type="compositionally biased region" description="Polar residues" evidence="1">
    <location>
        <begin position="33"/>
        <end position="42"/>
    </location>
</feature>
<evidence type="ECO:0000313" key="2">
    <source>
        <dbReference type="EMBL" id="CAH7666632.1"/>
    </source>
</evidence>
<organism evidence="2 3">
    <name type="scientific">Phakopsora pachyrhizi</name>
    <name type="common">Asian soybean rust disease fungus</name>
    <dbReference type="NCBI Taxonomy" id="170000"/>
    <lineage>
        <taxon>Eukaryota</taxon>
        <taxon>Fungi</taxon>
        <taxon>Dikarya</taxon>
        <taxon>Basidiomycota</taxon>
        <taxon>Pucciniomycotina</taxon>
        <taxon>Pucciniomycetes</taxon>
        <taxon>Pucciniales</taxon>
        <taxon>Phakopsoraceae</taxon>
        <taxon>Phakopsora</taxon>
    </lineage>
</organism>
<feature type="region of interest" description="Disordered" evidence="1">
    <location>
        <begin position="76"/>
        <end position="101"/>
    </location>
</feature>
<protein>
    <recommendedName>
        <fullName evidence="4">CsbD-like domain-containing protein</fullName>
    </recommendedName>
</protein>
<dbReference type="InterPro" id="IPR036629">
    <property type="entry name" value="YjbJ_sf"/>
</dbReference>
<comment type="caution">
    <text evidence="2">The sequence shown here is derived from an EMBL/GenBank/DDBJ whole genome shotgun (WGS) entry which is preliminary data.</text>
</comment>
<keyword evidence="3" id="KW-1185">Reference proteome</keyword>
<name>A0AAV0AEU5_PHAPC</name>
<dbReference type="AlphaFoldDB" id="A0AAV0AEU5"/>
<evidence type="ECO:0008006" key="4">
    <source>
        <dbReference type="Google" id="ProtNLM"/>
    </source>
</evidence>
<sequence>MSDSNEPSKFSGNFNSTIGGLKEQVGHAIGSTDLESSGAQQKTKGDAEYKAAQAQGYAEGTKDRVSGKVDNVIGAVTGDKSQQIEGQARAEKGRGQQEVNS</sequence>